<dbReference type="EMBL" id="KQ763531">
    <property type="protein sequence ID" value="OAD55014.1"/>
    <property type="molecule type" value="Genomic_DNA"/>
</dbReference>
<evidence type="ECO:0000313" key="2">
    <source>
        <dbReference type="Proteomes" id="UP000250275"/>
    </source>
</evidence>
<proteinExistence type="predicted"/>
<dbReference type="AlphaFoldDB" id="A0A310SCH6"/>
<accession>A0A310SCH6</accession>
<evidence type="ECO:0000313" key="1">
    <source>
        <dbReference type="EMBL" id="OAD55014.1"/>
    </source>
</evidence>
<protein>
    <submittedName>
        <fullName evidence="1">Uncharacterized protein</fullName>
    </submittedName>
</protein>
<reference evidence="1 2" key="1">
    <citation type="submission" date="2015-07" db="EMBL/GenBank/DDBJ databases">
        <title>The genome of Eufriesea mexicana.</title>
        <authorList>
            <person name="Pan H."/>
            <person name="Kapheim K."/>
        </authorList>
    </citation>
    <scope>NUCLEOTIDE SEQUENCE [LARGE SCALE GENOMIC DNA]</scope>
    <source>
        <strain evidence="1">0111107269</strain>
        <tissue evidence="1">Whole body</tissue>
    </source>
</reference>
<sequence>MLVQQGRMTFPQELLVGRLGGSSGPQTRATCHTFRGASFRKAEREISRRLDLKCGAKIDKPDESLVVTRIVKHRINVPNIIESCLRQSWLKDEGWTGVQESGRCFEQESNC</sequence>
<dbReference type="Proteomes" id="UP000250275">
    <property type="component" value="Unassembled WGS sequence"/>
</dbReference>
<organism evidence="1 2">
    <name type="scientific">Eufriesea mexicana</name>
    <dbReference type="NCBI Taxonomy" id="516756"/>
    <lineage>
        <taxon>Eukaryota</taxon>
        <taxon>Metazoa</taxon>
        <taxon>Ecdysozoa</taxon>
        <taxon>Arthropoda</taxon>
        <taxon>Hexapoda</taxon>
        <taxon>Insecta</taxon>
        <taxon>Pterygota</taxon>
        <taxon>Neoptera</taxon>
        <taxon>Endopterygota</taxon>
        <taxon>Hymenoptera</taxon>
        <taxon>Apocrita</taxon>
        <taxon>Aculeata</taxon>
        <taxon>Apoidea</taxon>
        <taxon>Anthophila</taxon>
        <taxon>Apidae</taxon>
        <taxon>Eufriesea</taxon>
    </lineage>
</organism>
<gene>
    <name evidence="1" type="ORF">WN48_05763</name>
</gene>
<keyword evidence="2" id="KW-1185">Reference proteome</keyword>
<name>A0A310SCH6_9HYME</name>